<evidence type="ECO:0000313" key="2">
    <source>
        <dbReference type="Proteomes" id="UP000294830"/>
    </source>
</evidence>
<protein>
    <submittedName>
        <fullName evidence="1">Uncharacterized protein</fullName>
    </submittedName>
</protein>
<dbReference type="EMBL" id="SLWB01000011">
    <property type="protein sequence ID" value="TCN65349.1"/>
    <property type="molecule type" value="Genomic_DNA"/>
</dbReference>
<organism evidence="1 2">
    <name type="scientific">Acetobacteroides hydrogenigenes</name>
    <dbReference type="NCBI Taxonomy" id="979970"/>
    <lineage>
        <taxon>Bacteria</taxon>
        <taxon>Pseudomonadati</taxon>
        <taxon>Bacteroidota</taxon>
        <taxon>Bacteroidia</taxon>
        <taxon>Bacteroidales</taxon>
        <taxon>Rikenellaceae</taxon>
        <taxon>Acetobacteroides</taxon>
    </lineage>
</organism>
<dbReference type="OrthoDB" id="711499at2"/>
<name>A0A4R2ELZ5_9BACT</name>
<comment type="caution">
    <text evidence="1">The sequence shown here is derived from an EMBL/GenBank/DDBJ whole genome shotgun (WGS) entry which is preliminary data.</text>
</comment>
<sequence>MKQARVVIYPKDIQLITGKSERYGRMLLSKIRRANQKDEHQFITIHEFASFTGIPEDTIEPYLK</sequence>
<dbReference type="RefSeq" id="WP_131839733.1">
    <property type="nucleotide sequence ID" value="NZ_SLWB01000011.1"/>
</dbReference>
<reference evidence="1 2" key="1">
    <citation type="submission" date="2019-03" db="EMBL/GenBank/DDBJ databases">
        <title>Genomic Encyclopedia of Archaeal and Bacterial Type Strains, Phase II (KMG-II): from individual species to whole genera.</title>
        <authorList>
            <person name="Goeker M."/>
        </authorList>
    </citation>
    <scope>NUCLEOTIDE SEQUENCE [LARGE SCALE GENOMIC DNA]</scope>
    <source>
        <strain evidence="1 2">RL-C</strain>
    </source>
</reference>
<dbReference type="Proteomes" id="UP000294830">
    <property type="component" value="Unassembled WGS sequence"/>
</dbReference>
<evidence type="ECO:0000313" key="1">
    <source>
        <dbReference type="EMBL" id="TCN65349.1"/>
    </source>
</evidence>
<accession>A0A4R2ELZ5</accession>
<dbReference type="AlphaFoldDB" id="A0A4R2ELZ5"/>
<gene>
    <name evidence="1" type="ORF">CLV25_11128</name>
</gene>
<proteinExistence type="predicted"/>
<keyword evidence="2" id="KW-1185">Reference proteome</keyword>